<dbReference type="Gene3D" id="3.30.2130.30">
    <property type="match status" value="1"/>
</dbReference>
<dbReference type="Proteomes" id="UP001168528">
    <property type="component" value="Unassembled WGS sequence"/>
</dbReference>
<proteinExistence type="predicted"/>
<dbReference type="Pfam" id="PF02926">
    <property type="entry name" value="THUMP"/>
    <property type="match status" value="1"/>
</dbReference>
<dbReference type="Gene3D" id="3.40.50.150">
    <property type="entry name" value="Vaccinia Virus protein VP39"/>
    <property type="match status" value="1"/>
</dbReference>
<dbReference type="PANTHER" id="PTHR47313">
    <property type="entry name" value="RIBOSOMAL RNA LARGE SUBUNIT METHYLTRANSFERASE K/L"/>
    <property type="match status" value="1"/>
</dbReference>
<accession>A0ABT8RGJ7</accession>
<evidence type="ECO:0000256" key="1">
    <source>
        <dbReference type="ARBA" id="ARBA00022603"/>
    </source>
</evidence>
<dbReference type="InterPro" id="IPR004114">
    <property type="entry name" value="THUMP_dom"/>
</dbReference>
<keyword evidence="6" id="KW-1185">Reference proteome</keyword>
<evidence type="ECO:0000256" key="2">
    <source>
        <dbReference type="ARBA" id="ARBA00022679"/>
    </source>
</evidence>
<comment type="caution">
    <text evidence="5">The sequence shown here is derived from an EMBL/GenBank/DDBJ whole genome shotgun (WGS) entry which is preliminary data.</text>
</comment>
<keyword evidence="3" id="KW-0694">RNA-binding</keyword>
<evidence type="ECO:0000256" key="3">
    <source>
        <dbReference type="PROSITE-ProRule" id="PRU00529"/>
    </source>
</evidence>
<dbReference type="PROSITE" id="PS51165">
    <property type="entry name" value="THUMP"/>
    <property type="match status" value="1"/>
</dbReference>
<dbReference type="CDD" id="cd11715">
    <property type="entry name" value="THUMP_AdoMetMT"/>
    <property type="match status" value="1"/>
</dbReference>
<keyword evidence="1" id="KW-0489">Methyltransferase</keyword>
<keyword evidence="2" id="KW-0808">Transferase</keyword>
<dbReference type="Pfam" id="PF22020">
    <property type="entry name" value="RlmL_1st"/>
    <property type="match status" value="1"/>
</dbReference>
<protein>
    <submittedName>
        <fullName evidence="5">THUMP domain-containing protein</fullName>
    </submittedName>
</protein>
<dbReference type="InterPro" id="IPR029063">
    <property type="entry name" value="SAM-dependent_MTases_sf"/>
</dbReference>
<dbReference type="InterPro" id="IPR000241">
    <property type="entry name" value="RlmKL-like_Mtase"/>
</dbReference>
<gene>
    <name evidence="5" type="ORF">Q0590_28615</name>
</gene>
<evidence type="ECO:0000313" key="6">
    <source>
        <dbReference type="Proteomes" id="UP001168528"/>
    </source>
</evidence>
<name>A0ABT8RGJ7_9BACT</name>
<evidence type="ECO:0000259" key="4">
    <source>
        <dbReference type="PROSITE" id="PS51165"/>
    </source>
</evidence>
<organism evidence="5 6">
    <name type="scientific">Rhodocytophaga aerolata</name>
    <dbReference type="NCBI Taxonomy" id="455078"/>
    <lineage>
        <taxon>Bacteria</taxon>
        <taxon>Pseudomonadati</taxon>
        <taxon>Bacteroidota</taxon>
        <taxon>Cytophagia</taxon>
        <taxon>Cytophagales</taxon>
        <taxon>Rhodocytophagaceae</taxon>
        <taxon>Rhodocytophaga</taxon>
    </lineage>
</organism>
<reference evidence="5" key="1">
    <citation type="submission" date="2023-07" db="EMBL/GenBank/DDBJ databases">
        <title>The genome sequence of Rhodocytophaga aerolata KACC 12507.</title>
        <authorList>
            <person name="Zhang X."/>
        </authorList>
    </citation>
    <scope>NUCLEOTIDE SEQUENCE</scope>
    <source>
        <strain evidence="5">KACC 12507</strain>
    </source>
</reference>
<dbReference type="InterPro" id="IPR054170">
    <property type="entry name" value="RlmL_1st"/>
</dbReference>
<evidence type="ECO:0000313" key="5">
    <source>
        <dbReference type="EMBL" id="MDO1450278.1"/>
    </source>
</evidence>
<dbReference type="SMART" id="SM00981">
    <property type="entry name" value="THUMP"/>
    <property type="match status" value="1"/>
</dbReference>
<dbReference type="Pfam" id="PF01170">
    <property type="entry name" value="UPF0020"/>
    <property type="match status" value="1"/>
</dbReference>
<dbReference type="SUPFAM" id="SSF53335">
    <property type="entry name" value="S-adenosyl-L-methionine-dependent methyltransferases"/>
    <property type="match status" value="1"/>
</dbReference>
<dbReference type="EMBL" id="JAUKPO010000028">
    <property type="protein sequence ID" value="MDO1450278.1"/>
    <property type="molecule type" value="Genomic_DNA"/>
</dbReference>
<sequence>MAQARKQEFTMVAKTISGLEDILAEELLSLGAKEIEKHNRAVSFVGDKGFMYKANLNLRTALRILKPIKHFLIKNEQQLYTQIRTINWAQYIDVSDTLAIDCVLSSDLFKHSQFLSQKAKDAIVDQFREAFGVRPSVDLQSPTLRINLHIKNDQCTVSLDSSGESLHKRGYRKQTNLAPINEVLAAGLVLLSGWDKQSTFIDPMCGSATILIEAALIACHIPPGYYRQEYGFQRWKDYEPDLWDRIYEASISKISDKGIELTGVEISRNVARKARENIKLANLEEIITIHNTSFQAFDPPAAPGILIMNPPYGERMHLDEDINSLYQSIGDTFKKKYQGYKGWIISSNMDAFKHVGLRASRKIIVFNGPLECRFVCYEMYEGSKRVFKSKEPSPEQ</sequence>
<feature type="domain" description="THUMP" evidence="4">
    <location>
        <begin position="50"/>
        <end position="161"/>
    </location>
</feature>
<dbReference type="RefSeq" id="WP_302041081.1">
    <property type="nucleotide sequence ID" value="NZ_JAUKPO010000028.1"/>
</dbReference>
<dbReference type="PANTHER" id="PTHR47313:SF1">
    <property type="entry name" value="RIBOSOMAL RNA LARGE SUBUNIT METHYLTRANSFERASE K_L"/>
    <property type="match status" value="1"/>
</dbReference>